<evidence type="ECO:0000313" key="1">
    <source>
        <dbReference type="EMBL" id="KAJ8623391.1"/>
    </source>
</evidence>
<dbReference type="EMBL" id="CM056818">
    <property type="protein sequence ID" value="KAJ8623391.1"/>
    <property type="molecule type" value="Genomic_DNA"/>
</dbReference>
<evidence type="ECO:0000313" key="2">
    <source>
        <dbReference type="Proteomes" id="UP001234297"/>
    </source>
</evidence>
<dbReference type="Proteomes" id="UP001234297">
    <property type="component" value="Chromosome 10"/>
</dbReference>
<reference evidence="1 2" key="1">
    <citation type="journal article" date="2022" name="Hortic Res">
        <title>A haplotype resolved chromosomal level avocado genome allows analysis of novel avocado genes.</title>
        <authorList>
            <person name="Nath O."/>
            <person name="Fletcher S.J."/>
            <person name="Hayward A."/>
            <person name="Shaw L.M."/>
            <person name="Masouleh A.K."/>
            <person name="Furtado A."/>
            <person name="Henry R.J."/>
            <person name="Mitter N."/>
        </authorList>
    </citation>
    <scope>NUCLEOTIDE SEQUENCE [LARGE SCALE GENOMIC DNA]</scope>
    <source>
        <strain evidence="2">cv. Hass</strain>
    </source>
</reference>
<comment type="caution">
    <text evidence="1">The sequence shown here is derived from an EMBL/GenBank/DDBJ whole genome shotgun (WGS) entry which is preliminary data.</text>
</comment>
<organism evidence="1 2">
    <name type="scientific">Persea americana</name>
    <name type="common">Avocado</name>
    <dbReference type="NCBI Taxonomy" id="3435"/>
    <lineage>
        <taxon>Eukaryota</taxon>
        <taxon>Viridiplantae</taxon>
        <taxon>Streptophyta</taxon>
        <taxon>Embryophyta</taxon>
        <taxon>Tracheophyta</taxon>
        <taxon>Spermatophyta</taxon>
        <taxon>Magnoliopsida</taxon>
        <taxon>Magnoliidae</taxon>
        <taxon>Laurales</taxon>
        <taxon>Lauraceae</taxon>
        <taxon>Persea</taxon>
    </lineage>
</organism>
<sequence>MDLYMDNKILIREFNEERDMKVVEKMERNCEIGSRKGLSIVTNMMGDPLCRIRLYPIRVMLVAELVGDGEIVGVVRGCMKWVGTGSGSTHVKMGCILGLRVSPKHRRMGIGLKLVKSIEGWAIRNGAHYIHLATEKNNVASINLFVLKCDYEILSSLAILVQPIDSHAKSPSQDVRIEKLSIDQAIALYKDRLAGKEFFPADIDTLLREKLSLGTWVSFFKDEEWGGNLHYKEKIEHFTRKTPSSWAMLSIWKAYEAYKLQIRGAHLFRCCYSTVSNVGAKVFPCFGLPSLGDIPNRPFGFVFLYGLHGEGEKQGELMKSLWWFACNLLRKVKDCKVIITELGMSDPLLGHIPQGTTSMSFIDDLWFLKRVNRSDENEDEWAKMQPLAHLFVDPREF</sequence>
<proteinExistence type="predicted"/>
<accession>A0ACC2KRC0</accession>
<gene>
    <name evidence="1" type="ORF">MRB53_031920</name>
</gene>
<keyword evidence="2" id="KW-1185">Reference proteome</keyword>
<name>A0ACC2KRC0_PERAE</name>
<protein>
    <submittedName>
        <fullName evidence="1">Uncharacterized protein</fullName>
    </submittedName>
</protein>